<dbReference type="OrthoDB" id="7593450at2"/>
<gene>
    <name evidence="1" type="ORF">CWE13_02730</name>
</gene>
<dbReference type="AlphaFoldDB" id="A0A432WYH5"/>
<organism evidence="1 2">
    <name type="scientific">Aliidiomarina shirensis</name>
    <dbReference type="NCBI Taxonomy" id="1048642"/>
    <lineage>
        <taxon>Bacteria</taxon>
        <taxon>Pseudomonadati</taxon>
        <taxon>Pseudomonadota</taxon>
        <taxon>Gammaproteobacteria</taxon>
        <taxon>Alteromonadales</taxon>
        <taxon>Idiomarinaceae</taxon>
        <taxon>Aliidiomarina</taxon>
    </lineage>
</organism>
<evidence type="ECO:0000313" key="2">
    <source>
        <dbReference type="Proteomes" id="UP000286934"/>
    </source>
</evidence>
<comment type="caution">
    <text evidence="1">The sequence shown here is derived from an EMBL/GenBank/DDBJ whole genome shotgun (WGS) entry which is preliminary data.</text>
</comment>
<dbReference type="Pfam" id="PF06041">
    <property type="entry name" value="DUF924"/>
    <property type="match status" value="1"/>
</dbReference>
<dbReference type="Gene3D" id="1.25.40.10">
    <property type="entry name" value="Tetratricopeptide repeat domain"/>
    <property type="match status" value="1"/>
</dbReference>
<dbReference type="Proteomes" id="UP000286934">
    <property type="component" value="Unassembled WGS sequence"/>
</dbReference>
<keyword evidence="2" id="KW-1185">Reference proteome</keyword>
<dbReference type="RefSeq" id="WP_126805794.1">
    <property type="nucleotide sequence ID" value="NZ_PIPP01000001.1"/>
</dbReference>
<protein>
    <submittedName>
        <fullName evidence="1">DUF924 domain-containing protein</fullName>
    </submittedName>
</protein>
<evidence type="ECO:0000313" key="1">
    <source>
        <dbReference type="EMBL" id="RUO38848.1"/>
    </source>
</evidence>
<proteinExistence type="predicted"/>
<dbReference type="SUPFAM" id="SSF48452">
    <property type="entry name" value="TPR-like"/>
    <property type="match status" value="1"/>
</dbReference>
<dbReference type="EMBL" id="PIPP01000001">
    <property type="protein sequence ID" value="RUO38848.1"/>
    <property type="molecule type" value="Genomic_DNA"/>
</dbReference>
<dbReference type="InterPro" id="IPR011990">
    <property type="entry name" value="TPR-like_helical_dom_sf"/>
</dbReference>
<dbReference type="Gene3D" id="1.20.58.320">
    <property type="entry name" value="TPR-like"/>
    <property type="match status" value="1"/>
</dbReference>
<dbReference type="InterPro" id="IPR010323">
    <property type="entry name" value="DUF924"/>
</dbReference>
<reference evidence="2" key="1">
    <citation type="journal article" date="2018" name="Front. Microbiol.">
        <title>Genome-Based Analysis Reveals the Taxonomy and Diversity of the Family Idiomarinaceae.</title>
        <authorList>
            <person name="Liu Y."/>
            <person name="Lai Q."/>
            <person name="Shao Z."/>
        </authorList>
    </citation>
    <scope>NUCLEOTIDE SEQUENCE [LARGE SCALE GENOMIC DNA]</scope>
    <source>
        <strain evidence="2">AIS</strain>
    </source>
</reference>
<accession>A0A432WYH5</accession>
<name>A0A432WYH5_9GAMM</name>
<sequence>MAALINEDTVLSFWFNELSQEQWFKKDAALDAEITARFGDTLQEGERCELYRWRRTPEGRLAEIIVLDQFSRNIYRDKPQAFANDPLALALAQEAVAQCLDNQLTPVQRAFLYMPYMHSESLAIHNIAMQLFDQPGLENNLDFEVKHRDIIARFGRYPHRNELLGRTSSAEEVAFLQQPGSSF</sequence>